<evidence type="ECO:0000256" key="1">
    <source>
        <dbReference type="SAM" id="SignalP"/>
    </source>
</evidence>
<feature type="signal peptide" evidence="1">
    <location>
        <begin position="1"/>
        <end position="29"/>
    </location>
</feature>
<accession>A0ABW3ULE9</accession>
<dbReference type="RefSeq" id="WP_079913687.1">
    <property type="nucleotide sequence ID" value="NZ_BAABJG010000029.1"/>
</dbReference>
<protein>
    <submittedName>
        <fullName evidence="2">Uncharacterized protein</fullName>
    </submittedName>
</protein>
<proteinExistence type="predicted"/>
<feature type="chain" id="PRO_5047108669" evidence="1">
    <location>
        <begin position="30"/>
        <end position="232"/>
    </location>
</feature>
<gene>
    <name evidence="2" type="ORF">ACFQ4B_13090</name>
</gene>
<keyword evidence="3" id="KW-1185">Reference proteome</keyword>
<evidence type="ECO:0000313" key="2">
    <source>
        <dbReference type="EMBL" id="MFD1221054.1"/>
    </source>
</evidence>
<sequence>MVAGIIRRIGRLSLACVFAFTLFAGSALAQEGTSKQKVLGLEVLNTFEQVVKKDGVELTITRQELKGGAAELERLIQNAKATGEFIIPANRNSKVAGSSITYGGNGCENNSYIQACVYATGTISVNWAGFAGFRTNGTVIQNITGKSGYDITEQAGQPRVKAVAYGIVGGDTIIYNTYNYKASDWGTLTTFNFNESEPGLIVTVGLSMGADFKYKLNGNWVNTTVWAPLTQQ</sequence>
<organism evidence="2 3">
    <name type="scientific">Paenibacillus vulneris</name>
    <dbReference type="NCBI Taxonomy" id="1133364"/>
    <lineage>
        <taxon>Bacteria</taxon>
        <taxon>Bacillati</taxon>
        <taxon>Bacillota</taxon>
        <taxon>Bacilli</taxon>
        <taxon>Bacillales</taxon>
        <taxon>Paenibacillaceae</taxon>
        <taxon>Paenibacillus</taxon>
    </lineage>
</organism>
<keyword evidence="1" id="KW-0732">Signal</keyword>
<dbReference type="EMBL" id="JBHTLU010000014">
    <property type="protein sequence ID" value="MFD1221054.1"/>
    <property type="molecule type" value="Genomic_DNA"/>
</dbReference>
<reference evidence="3" key="1">
    <citation type="journal article" date="2019" name="Int. J. Syst. Evol. Microbiol.">
        <title>The Global Catalogue of Microorganisms (GCM) 10K type strain sequencing project: providing services to taxonomists for standard genome sequencing and annotation.</title>
        <authorList>
            <consortium name="The Broad Institute Genomics Platform"/>
            <consortium name="The Broad Institute Genome Sequencing Center for Infectious Disease"/>
            <person name="Wu L."/>
            <person name="Ma J."/>
        </authorList>
    </citation>
    <scope>NUCLEOTIDE SEQUENCE [LARGE SCALE GENOMIC DNA]</scope>
    <source>
        <strain evidence="3">CCUG 53270</strain>
    </source>
</reference>
<dbReference type="Proteomes" id="UP001597180">
    <property type="component" value="Unassembled WGS sequence"/>
</dbReference>
<comment type="caution">
    <text evidence="2">The sequence shown here is derived from an EMBL/GenBank/DDBJ whole genome shotgun (WGS) entry which is preliminary data.</text>
</comment>
<name>A0ABW3ULE9_9BACL</name>
<evidence type="ECO:0000313" key="3">
    <source>
        <dbReference type="Proteomes" id="UP001597180"/>
    </source>
</evidence>